<feature type="transmembrane region" description="Helical" evidence="1">
    <location>
        <begin position="6"/>
        <end position="33"/>
    </location>
</feature>
<feature type="non-terminal residue" evidence="2">
    <location>
        <position position="1"/>
    </location>
</feature>
<evidence type="ECO:0000256" key="1">
    <source>
        <dbReference type="SAM" id="Phobius"/>
    </source>
</evidence>
<organism evidence="2 3">
    <name type="scientific">Pristionchus fissidentatus</name>
    <dbReference type="NCBI Taxonomy" id="1538716"/>
    <lineage>
        <taxon>Eukaryota</taxon>
        <taxon>Metazoa</taxon>
        <taxon>Ecdysozoa</taxon>
        <taxon>Nematoda</taxon>
        <taxon>Chromadorea</taxon>
        <taxon>Rhabditida</taxon>
        <taxon>Rhabditina</taxon>
        <taxon>Diplogasteromorpha</taxon>
        <taxon>Diplogasteroidea</taxon>
        <taxon>Neodiplogasteridae</taxon>
        <taxon>Pristionchus</taxon>
    </lineage>
</organism>
<protein>
    <recommendedName>
        <fullName evidence="4">NADH dehydrogenase subunit 2</fullName>
    </recommendedName>
</protein>
<keyword evidence="1" id="KW-1133">Transmembrane helix</keyword>
<feature type="non-terminal residue" evidence="2">
    <location>
        <position position="128"/>
    </location>
</feature>
<proteinExistence type="predicted"/>
<dbReference type="Proteomes" id="UP001432322">
    <property type="component" value="Unassembled WGS sequence"/>
</dbReference>
<evidence type="ECO:0000313" key="2">
    <source>
        <dbReference type="EMBL" id="GMT28323.1"/>
    </source>
</evidence>
<feature type="transmembrane region" description="Helical" evidence="1">
    <location>
        <begin position="53"/>
        <end position="73"/>
    </location>
</feature>
<dbReference type="AlphaFoldDB" id="A0AAV5W9X6"/>
<sequence>SSLLILIALIPWILSLLFFFFPLSILIALPIAFSIRIYSSATDRSNLLLPEEYCIMFIKMLVVSTLTLPLSIILVPSSFVTSMFFTLLYAIAIFYKIYAPCSKVSALTEHFSCILDLFGLGDWKQMLK</sequence>
<evidence type="ECO:0000313" key="3">
    <source>
        <dbReference type="Proteomes" id="UP001432322"/>
    </source>
</evidence>
<keyword evidence="1" id="KW-0472">Membrane</keyword>
<keyword evidence="1" id="KW-0812">Transmembrane</keyword>
<keyword evidence="3" id="KW-1185">Reference proteome</keyword>
<name>A0AAV5W9X6_9BILA</name>
<evidence type="ECO:0008006" key="4">
    <source>
        <dbReference type="Google" id="ProtNLM"/>
    </source>
</evidence>
<gene>
    <name evidence="2" type="ORF">PFISCL1PPCAC_19620</name>
</gene>
<reference evidence="2" key="1">
    <citation type="submission" date="2023-10" db="EMBL/GenBank/DDBJ databases">
        <title>Genome assembly of Pristionchus species.</title>
        <authorList>
            <person name="Yoshida K."/>
            <person name="Sommer R.J."/>
        </authorList>
    </citation>
    <scope>NUCLEOTIDE SEQUENCE</scope>
    <source>
        <strain evidence="2">RS5133</strain>
    </source>
</reference>
<feature type="transmembrane region" description="Helical" evidence="1">
    <location>
        <begin position="79"/>
        <end position="98"/>
    </location>
</feature>
<dbReference type="EMBL" id="BTSY01000005">
    <property type="protein sequence ID" value="GMT28323.1"/>
    <property type="molecule type" value="Genomic_DNA"/>
</dbReference>
<comment type="caution">
    <text evidence="2">The sequence shown here is derived from an EMBL/GenBank/DDBJ whole genome shotgun (WGS) entry which is preliminary data.</text>
</comment>
<accession>A0AAV5W9X6</accession>